<protein>
    <submittedName>
        <fullName evidence="1">DUF6415 family natural product biosynthesis protein</fullName>
    </submittedName>
</protein>
<reference evidence="1 2" key="1">
    <citation type="submission" date="2024-10" db="EMBL/GenBank/DDBJ databases">
        <title>The Natural Products Discovery Center: Release of the First 8490 Sequenced Strains for Exploring Actinobacteria Biosynthetic Diversity.</title>
        <authorList>
            <person name="Kalkreuter E."/>
            <person name="Kautsar S.A."/>
            <person name="Yang D."/>
            <person name="Bader C.D."/>
            <person name="Teijaro C.N."/>
            <person name="Fluegel L."/>
            <person name="Davis C.M."/>
            <person name="Simpson J.R."/>
            <person name="Lauterbach L."/>
            <person name="Steele A.D."/>
            <person name="Gui C."/>
            <person name="Meng S."/>
            <person name="Li G."/>
            <person name="Viehrig K."/>
            <person name="Ye F."/>
            <person name="Su P."/>
            <person name="Kiefer A.F."/>
            <person name="Nichols A."/>
            <person name="Cepeda A.J."/>
            <person name="Yan W."/>
            <person name="Fan B."/>
            <person name="Jiang Y."/>
            <person name="Adhikari A."/>
            <person name="Zheng C.-J."/>
            <person name="Schuster L."/>
            <person name="Cowan T.M."/>
            <person name="Smanski M.J."/>
            <person name="Chevrette M.G."/>
            <person name="De Carvalho L.P.S."/>
            <person name="Shen B."/>
        </authorList>
    </citation>
    <scope>NUCLEOTIDE SEQUENCE [LARGE SCALE GENOMIC DNA]</scope>
    <source>
        <strain evidence="1 2">NPDC007066</strain>
    </source>
</reference>
<organism evidence="1 2">
    <name type="scientific">Streptomyces massasporeus</name>
    <dbReference type="NCBI Taxonomy" id="67324"/>
    <lineage>
        <taxon>Bacteria</taxon>
        <taxon>Bacillati</taxon>
        <taxon>Actinomycetota</taxon>
        <taxon>Actinomycetes</taxon>
        <taxon>Kitasatosporales</taxon>
        <taxon>Streptomycetaceae</taxon>
        <taxon>Streptomyces</taxon>
    </lineage>
</organism>
<name>A0ABW6LCE7_9ACTN</name>
<dbReference type="Proteomes" id="UP001601288">
    <property type="component" value="Unassembled WGS sequence"/>
</dbReference>
<keyword evidence="2" id="KW-1185">Reference proteome</keyword>
<proteinExistence type="predicted"/>
<evidence type="ECO:0000313" key="1">
    <source>
        <dbReference type="EMBL" id="MFE9226124.1"/>
    </source>
</evidence>
<comment type="caution">
    <text evidence="1">The sequence shown here is derived from an EMBL/GenBank/DDBJ whole genome shotgun (WGS) entry which is preliminary data.</text>
</comment>
<dbReference type="EMBL" id="JBIAFP010000008">
    <property type="protein sequence ID" value="MFE9226124.1"/>
    <property type="molecule type" value="Genomic_DNA"/>
</dbReference>
<evidence type="ECO:0000313" key="2">
    <source>
        <dbReference type="Proteomes" id="UP001601288"/>
    </source>
</evidence>
<dbReference type="RefSeq" id="WP_358278799.1">
    <property type="nucleotide sequence ID" value="NZ_JBEYGJ010000003.1"/>
</dbReference>
<dbReference type="InterPro" id="IPR046300">
    <property type="entry name" value="DUF6415"/>
</dbReference>
<sequence length="143" mass="16165">MTALQALTPGWAHPVRAAVPPFTEAGLKRVLEKVQRWAPYVDGSLLDDVAAVLDDYTPPEDKVEEHAQRLRGHLMRLVNLAVTSQTDQRDQRIADLVERGHHIRSEEVPSDHRRAVGHVRQMAWTLNELLELLVGNQCLTEEP</sequence>
<gene>
    <name evidence="1" type="ORF">ACFYM3_16095</name>
</gene>
<accession>A0ABW6LCE7</accession>
<dbReference type="Pfam" id="PF19979">
    <property type="entry name" value="DUF6415"/>
    <property type="match status" value="1"/>
</dbReference>